<keyword evidence="11" id="KW-0482">Metalloprotease</keyword>
<dbReference type="Gene3D" id="1.10.390.10">
    <property type="entry name" value="Neutral Protease Domain 2"/>
    <property type="match status" value="1"/>
</dbReference>
<keyword evidence="7" id="KW-0645">Protease</keyword>
<dbReference type="RefSeq" id="WP_147206245.1">
    <property type="nucleotide sequence ID" value="NZ_BJYT01000040.1"/>
</dbReference>
<dbReference type="OrthoDB" id="100605at2"/>
<reference evidence="15 16" key="1">
    <citation type="submission" date="2019-07" db="EMBL/GenBank/DDBJ databases">
        <title>Whole genome shotgun sequence of Segetibacter aerophilus NBRC 106135.</title>
        <authorList>
            <person name="Hosoyama A."/>
            <person name="Uohara A."/>
            <person name="Ohji S."/>
            <person name="Ichikawa N."/>
        </authorList>
    </citation>
    <scope>NUCLEOTIDE SEQUENCE [LARGE SCALE GENOMIC DNA]</scope>
    <source>
        <strain evidence="15 16">NBRC 106135</strain>
    </source>
</reference>
<dbReference type="CDD" id="cd09603">
    <property type="entry name" value="M1_APN_like"/>
    <property type="match status" value="1"/>
</dbReference>
<keyword evidence="12" id="KW-0732">Signal</keyword>
<dbReference type="EMBL" id="BJYT01000040">
    <property type="protein sequence ID" value="GEO12117.1"/>
    <property type="molecule type" value="Genomic_DNA"/>
</dbReference>
<evidence type="ECO:0000256" key="6">
    <source>
        <dbReference type="ARBA" id="ARBA00022438"/>
    </source>
</evidence>
<dbReference type="AlphaFoldDB" id="A0A512BJX8"/>
<dbReference type="SUPFAM" id="SSF48371">
    <property type="entry name" value="ARM repeat"/>
    <property type="match status" value="1"/>
</dbReference>
<organism evidence="15 16">
    <name type="scientific">Segetibacter aerophilus</name>
    <dbReference type="NCBI Taxonomy" id="670293"/>
    <lineage>
        <taxon>Bacteria</taxon>
        <taxon>Pseudomonadati</taxon>
        <taxon>Bacteroidota</taxon>
        <taxon>Chitinophagia</taxon>
        <taxon>Chitinophagales</taxon>
        <taxon>Chitinophagaceae</taxon>
        <taxon>Segetibacter</taxon>
    </lineage>
</organism>
<dbReference type="GO" id="GO:0016020">
    <property type="term" value="C:membrane"/>
    <property type="evidence" value="ECO:0007669"/>
    <property type="project" value="TreeGrafter"/>
</dbReference>
<keyword evidence="6 15" id="KW-0031">Aminopeptidase</keyword>
<dbReference type="PANTHER" id="PTHR11533">
    <property type="entry name" value="PROTEASE M1 ZINC METALLOPROTEASE"/>
    <property type="match status" value="1"/>
</dbReference>
<evidence type="ECO:0000256" key="9">
    <source>
        <dbReference type="ARBA" id="ARBA00022801"/>
    </source>
</evidence>
<dbReference type="Gene3D" id="2.60.40.1730">
    <property type="entry name" value="tricorn interacting facor f3 domain"/>
    <property type="match status" value="1"/>
</dbReference>
<feature type="signal peptide" evidence="12">
    <location>
        <begin position="1"/>
        <end position="20"/>
    </location>
</feature>
<feature type="chain" id="PRO_5021706222" description="Aminopeptidase N" evidence="12">
    <location>
        <begin position="21"/>
        <end position="823"/>
    </location>
</feature>
<dbReference type="Pfam" id="PF17900">
    <property type="entry name" value="Peptidase_M1_N"/>
    <property type="match status" value="1"/>
</dbReference>
<evidence type="ECO:0000259" key="14">
    <source>
        <dbReference type="Pfam" id="PF17900"/>
    </source>
</evidence>
<dbReference type="GO" id="GO:0006508">
    <property type="term" value="P:proteolysis"/>
    <property type="evidence" value="ECO:0007669"/>
    <property type="project" value="UniProtKB-KW"/>
</dbReference>
<dbReference type="SUPFAM" id="SSF55486">
    <property type="entry name" value="Metalloproteases ('zincins'), catalytic domain"/>
    <property type="match status" value="1"/>
</dbReference>
<keyword evidence="8" id="KW-0479">Metal-binding</keyword>
<evidence type="ECO:0000256" key="5">
    <source>
        <dbReference type="ARBA" id="ARBA00015611"/>
    </source>
</evidence>
<evidence type="ECO:0000313" key="15">
    <source>
        <dbReference type="EMBL" id="GEO12117.1"/>
    </source>
</evidence>
<sequence length="823" mass="92920">MKIFIAALLILFSTQLFSQASTTILNAGSEKYFATATKINDLVHTKLDVKFDYSKSWLYGKEWVTVHPHFYSTDSLDLDAKGMQINEVHLVKAGKLLPLKHTYDGLTLHIKLDKAYRANENYTVYISYISKPDEFKGSTPGLFEGLKGLYFINPKGTDKNTPQQIWTQGETEGNSIWFPTIDKPNQKTTNEITLTVPAKYVTLSNGLLISKKNNADGTRTDTWKMDLPHAPYLLFLAVGDYAIVKDKYKNKEVSYYVEKEYAGVAEKIFGLTPEMIAYYSRITGVDFPWPKYAQITGREYIFGAMENTSATLHGSDVQQDTRQLKDDNTWEGVIAHELFHQWFGDYVTTESWSNTTVNESFADYGETMWDEYKYGKDAGIEQNYKGIAAYLSQPANATNNLVRFSYNSVIEMFDQVSYEKGGAILNMLRNYVGDSAFFKSINLYLTNNKFKSAEATNLRLAFEEVTGRDLNWFWNQWYYGSGHPILDISYNYNAEKKVASVFVTQTQPGRTFKLPFAIDVYEGAQKKRYNVWMNNKSDTFSFASAAQPDLINVDGDKMLVAQKKDHKTLKEFVYQYTHAGNYVDRLEAIDSVAAHQSDAMAQGFLQTALKDNAESLRIRTLGKLDIHDNVVKKTFEPIIRNIASKDPKSLVRAKAIEMLGKYKKPENIATFYNATTDSSYSIAGEALFALRDVDSVAALKQAEKLSVHTAKGTLNQAIISTLCRLGGESNFDFIAGKFDAASISEKISMLSNLAGYIGRLQNTDRVNKAVDMIVDFRETLPGFYHLQPMINSVLNSIAQKKQAAGMVEQFNYIKSKLTTTSSF</sequence>
<evidence type="ECO:0000256" key="3">
    <source>
        <dbReference type="ARBA" id="ARBA00010136"/>
    </source>
</evidence>
<dbReference type="SUPFAM" id="SSF63737">
    <property type="entry name" value="Leukotriene A4 hydrolase N-terminal domain"/>
    <property type="match status" value="1"/>
</dbReference>
<feature type="domain" description="Aminopeptidase N-like N-terminal" evidence="14">
    <location>
        <begin position="44"/>
        <end position="233"/>
    </location>
</feature>
<dbReference type="InterPro" id="IPR045357">
    <property type="entry name" value="Aminopeptidase_N-like_N"/>
</dbReference>
<feature type="domain" description="Peptidase M1 membrane alanine aminopeptidase" evidence="13">
    <location>
        <begin position="271"/>
        <end position="477"/>
    </location>
</feature>
<proteinExistence type="inferred from homology"/>
<keyword evidence="9" id="KW-0378">Hydrolase</keyword>
<dbReference type="Gene3D" id="1.25.10.10">
    <property type="entry name" value="Leucine-rich Repeat Variant"/>
    <property type="match status" value="1"/>
</dbReference>
<dbReference type="Proteomes" id="UP000321513">
    <property type="component" value="Unassembled WGS sequence"/>
</dbReference>
<name>A0A512BJX8_9BACT</name>
<dbReference type="InterPro" id="IPR042097">
    <property type="entry name" value="Aminopeptidase_N-like_N_sf"/>
</dbReference>
<dbReference type="GO" id="GO:0005737">
    <property type="term" value="C:cytoplasm"/>
    <property type="evidence" value="ECO:0007669"/>
    <property type="project" value="TreeGrafter"/>
</dbReference>
<dbReference type="Pfam" id="PF01433">
    <property type="entry name" value="Peptidase_M1"/>
    <property type="match status" value="1"/>
</dbReference>
<comment type="similarity">
    <text evidence="3">Belongs to the peptidase M1 family.</text>
</comment>
<dbReference type="PANTHER" id="PTHR11533:SF174">
    <property type="entry name" value="PUROMYCIN-SENSITIVE AMINOPEPTIDASE-RELATED"/>
    <property type="match status" value="1"/>
</dbReference>
<dbReference type="GO" id="GO:0005615">
    <property type="term" value="C:extracellular space"/>
    <property type="evidence" value="ECO:0007669"/>
    <property type="project" value="TreeGrafter"/>
</dbReference>
<evidence type="ECO:0000256" key="10">
    <source>
        <dbReference type="ARBA" id="ARBA00022833"/>
    </source>
</evidence>
<evidence type="ECO:0000256" key="4">
    <source>
        <dbReference type="ARBA" id="ARBA00012564"/>
    </source>
</evidence>
<comment type="catalytic activity">
    <reaction evidence="1">
        <text>Release of an N-terminal amino acid, Xaa-|-Yaa- from a peptide, amide or arylamide. Xaa is preferably Ala, but may be most amino acids including Pro (slow action). When a terminal hydrophobic residue is followed by a prolyl residue, the two may be released as an intact Xaa-Pro dipeptide.</text>
        <dbReference type="EC" id="3.4.11.2"/>
    </reaction>
</comment>
<dbReference type="GO" id="GO:0070006">
    <property type="term" value="F:metalloaminopeptidase activity"/>
    <property type="evidence" value="ECO:0007669"/>
    <property type="project" value="TreeGrafter"/>
</dbReference>
<gene>
    <name evidence="15" type="ORF">SAE01_46130</name>
</gene>
<evidence type="ECO:0000313" key="16">
    <source>
        <dbReference type="Proteomes" id="UP000321513"/>
    </source>
</evidence>
<dbReference type="InterPro" id="IPR001930">
    <property type="entry name" value="Peptidase_M1"/>
</dbReference>
<evidence type="ECO:0000256" key="8">
    <source>
        <dbReference type="ARBA" id="ARBA00022723"/>
    </source>
</evidence>
<protein>
    <recommendedName>
        <fullName evidence="5">Aminopeptidase N</fullName>
        <ecNumber evidence="4">3.4.11.2</ecNumber>
    </recommendedName>
</protein>
<dbReference type="GO" id="GO:0008270">
    <property type="term" value="F:zinc ion binding"/>
    <property type="evidence" value="ECO:0007669"/>
    <property type="project" value="InterPro"/>
</dbReference>
<dbReference type="GO" id="GO:0042277">
    <property type="term" value="F:peptide binding"/>
    <property type="evidence" value="ECO:0007669"/>
    <property type="project" value="TreeGrafter"/>
</dbReference>
<evidence type="ECO:0000259" key="13">
    <source>
        <dbReference type="Pfam" id="PF01433"/>
    </source>
</evidence>
<accession>A0A512BJX8</accession>
<keyword evidence="10" id="KW-0862">Zinc</keyword>
<dbReference type="InterPro" id="IPR050344">
    <property type="entry name" value="Peptidase_M1_aminopeptidases"/>
</dbReference>
<comment type="cofactor">
    <cofactor evidence="2">
        <name>Zn(2+)</name>
        <dbReference type="ChEBI" id="CHEBI:29105"/>
    </cofactor>
</comment>
<comment type="caution">
    <text evidence="15">The sequence shown here is derived from an EMBL/GenBank/DDBJ whole genome shotgun (WGS) entry which is preliminary data.</text>
</comment>
<dbReference type="GO" id="GO:0016285">
    <property type="term" value="F:alanyl aminopeptidase activity"/>
    <property type="evidence" value="ECO:0007669"/>
    <property type="project" value="UniProtKB-EC"/>
</dbReference>
<evidence type="ECO:0000256" key="11">
    <source>
        <dbReference type="ARBA" id="ARBA00023049"/>
    </source>
</evidence>
<evidence type="ECO:0000256" key="1">
    <source>
        <dbReference type="ARBA" id="ARBA00000098"/>
    </source>
</evidence>
<dbReference type="GO" id="GO:0043171">
    <property type="term" value="P:peptide catabolic process"/>
    <property type="evidence" value="ECO:0007669"/>
    <property type="project" value="TreeGrafter"/>
</dbReference>
<evidence type="ECO:0000256" key="12">
    <source>
        <dbReference type="SAM" id="SignalP"/>
    </source>
</evidence>
<dbReference type="InterPro" id="IPR016024">
    <property type="entry name" value="ARM-type_fold"/>
</dbReference>
<dbReference type="InterPro" id="IPR011989">
    <property type="entry name" value="ARM-like"/>
</dbReference>
<dbReference type="EC" id="3.4.11.2" evidence="4"/>
<keyword evidence="16" id="KW-1185">Reference proteome</keyword>
<dbReference type="InterPro" id="IPR014782">
    <property type="entry name" value="Peptidase_M1_dom"/>
</dbReference>
<dbReference type="InterPro" id="IPR027268">
    <property type="entry name" value="Peptidase_M4/M1_CTD_sf"/>
</dbReference>
<evidence type="ECO:0000256" key="2">
    <source>
        <dbReference type="ARBA" id="ARBA00001947"/>
    </source>
</evidence>
<dbReference type="PRINTS" id="PR00756">
    <property type="entry name" value="ALADIPTASE"/>
</dbReference>
<evidence type="ECO:0000256" key="7">
    <source>
        <dbReference type="ARBA" id="ARBA00022670"/>
    </source>
</evidence>